<feature type="region of interest" description="Disordered" evidence="1">
    <location>
        <begin position="124"/>
        <end position="176"/>
    </location>
</feature>
<dbReference type="EMBL" id="ML977503">
    <property type="protein sequence ID" value="KAF2131219.1"/>
    <property type="molecule type" value="Genomic_DNA"/>
</dbReference>
<name>A0A6A6AGZ8_9PLEO</name>
<dbReference type="AlphaFoldDB" id="A0A6A6AGZ8"/>
<feature type="compositionally biased region" description="Basic and acidic residues" evidence="1">
    <location>
        <begin position="164"/>
        <end position="176"/>
    </location>
</feature>
<proteinExistence type="predicted"/>
<dbReference type="RefSeq" id="XP_033525606.1">
    <property type="nucleotide sequence ID" value="XM_033671413.1"/>
</dbReference>
<evidence type="ECO:0000256" key="1">
    <source>
        <dbReference type="SAM" id="MobiDB-lite"/>
    </source>
</evidence>
<evidence type="ECO:0000313" key="2">
    <source>
        <dbReference type="EMBL" id="KAF2131219.1"/>
    </source>
</evidence>
<keyword evidence="3" id="KW-1185">Reference proteome</keyword>
<dbReference type="Proteomes" id="UP000799771">
    <property type="component" value="Unassembled WGS sequence"/>
</dbReference>
<gene>
    <name evidence="2" type="ORF">P153DRAFT_395601</name>
</gene>
<accession>A0A6A6AGZ8</accession>
<feature type="compositionally biased region" description="Basic and acidic residues" evidence="1">
    <location>
        <begin position="124"/>
        <end position="142"/>
    </location>
</feature>
<sequence length="176" mass="19784">MSSNHTNPLNPSINRIPKLLQPNNPQTHKMSNPAFNHPDRTHLNATASPRYHPAHHPAPQRFSVLIDSESPQPTSAPRTVHFDDFAPQQQQQQRSANTHVEQQIKSGVSWEKMTPAERLREEWREKKAQKIARKGGDGEMGKEKRKGKVSLGRALVRRLTGKGVGEKENGGKGKME</sequence>
<feature type="compositionally biased region" description="Polar residues" evidence="1">
    <location>
        <begin position="21"/>
        <end position="34"/>
    </location>
</feature>
<feature type="region of interest" description="Disordered" evidence="1">
    <location>
        <begin position="1"/>
        <end position="102"/>
    </location>
</feature>
<evidence type="ECO:0000313" key="3">
    <source>
        <dbReference type="Proteomes" id="UP000799771"/>
    </source>
</evidence>
<reference evidence="2" key="1">
    <citation type="journal article" date="2020" name="Stud. Mycol.">
        <title>101 Dothideomycetes genomes: a test case for predicting lifestyles and emergence of pathogens.</title>
        <authorList>
            <person name="Haridas S."/>
            <person name="Albert R."/>
            <person name="Binder M."/>
            <person name="Bloem J."/>
            <person name="Labutti K."/>
            <person name="Salamov A."/>
            <person name="Andreopoulos B."/>
            <person name="Baker S."/>
            <person name="Barry K."/>
            <person name="Bills G."/>
            <person name="Bluhm B."/>
            <person name="Cannon C."/>
            <person name="Castanera R."/>
            <person name="Culley D."/>
            <person name="Daum C."/>
            <person name="Ezra D."/>
            <person name="Gonzalez J."/>
            <person name="Henrissat B."/>
            <person name="Kuo A."/>
            <person name="Liang C."/>
            <person name="Lipzen A."/>
            <person name="Lutzoni F."/>
            <person name="Magnuson J."/>
            <person name="Mondo S."/>
            <person name="Nolan M."/>
            <person name="Ohm R."/>
            <person name="Pangilinan J."/>
            <person name="Park H.-J."/>
            <person name="Ramirez L."/>
            <person name="Alfaro M."/>
            <person name="Sun H."/>
            <person name="Tritt A."/>
            <person name="Yoshinaga Y."/>
            <person name="Zwiers L.-H."/>
            <person name="Turgeon B."/>
            <person name="Goodwin S."/>
            <person name="Spatafora J."/>
            <person name="Crous P."/>
            <person name="Grigoriev I."/>
        </authorList>
    </citation>
    <scope>NUCLEOTIDE SEQUENCE</scope>
    <source>
        <strain evidence="2">CBS 119687</strain>
    </source>
</reference>
<protein>
    <submittedName>
        <fullName evidence="2">Uncharacterized protein</fullName>
    </submittedName>
</protein>
<feature type="compositionally biased region" description="Polar residues" evidence="1">
    <location>
        <begin position="1"/>
        <end position="13"/>
    </location>
</feature>
<organism evidence="2 3">
    <name type="scientific">Dothidotthia symphoricarpi CBS 119687</name>
    <dbReference type="NCBI Taxonomy" id="1392245"/>
    <lineage>
        <taxon>Eukaryota</taxon>
        <taxon>Fungi</taxon>
        <taxon>Dikarya</taxon>
        <taxon>Ascomycota</taxon>
        <taxon>Pezizomycotina</taxon>
        <taxon>Dothideomycetes</taxon>
        <taxon>Pleosporomycetidae</taxon>
        <taxon>Pleosporales</taxon>
        <taxon>Dothidotthiaceae</taxon>
        <taxon>Dothidotthia</taxon>
    </lineage>
</organism>
<dbReference type="GeneID" id="54411845"/>